<reference evidence="2" key="1">
    <citation type="submission" date="2018-05" db="EMBL/GenBank/DDBJ databases">
        <authorList>
            <person name="Lanie J.A."/>
            <person name="Ng W.-L."/>
            <person name="Kazmierczak K.M."/>
            <person name="Andrzejewski T.M."/>
            <person name="Davidsen T.M."/>
            <person name="Wayne K.J."/>
            <person name="Tettelin H."/>
            <person name="Glass J.I."/>
            <person name="Rusch D."/>
            <person name="Podicherti R."/>
            <person name="Tsui H.-C.T."/>
            <person name="Winkler M.E."/>
        </authorList>
    </citation>
    <scope>NUCLEOTIDE SEQUENCE</scope>
</reference>
<sequence length="43" mass="5254">MNEIPDYALLAAIYLVPDFFFYFKSKGIKLMMNEQKKKFHLFY</sequence>
<evidence type="ECO:0000256" key="1">
    <source>
        <dbReference type="SAM" id="Phobius"/>
    </source>
</evidence>
<feature type="transmembrane region" description="Helical" evidence="1">
    <location>
        <begin position="6"/>
        <end position="23"/>
    </location>
</feature>
<protein>
    <submittedName>
        <fullName evidence="2">Uncharacterized protein</fullName>
    </submittedName>
</protein>
<organism evidence="2">
    <name type="scientific">marine metagenome</name>
    <dbReference type="NCBI Taxonomy" id="408172"/>
    <lineage>
        <taxon>unclassified sequences</taxon>
        <taxon>metagenomes</taxon>
        <taxon>ecological metagenomes</taxon>
    </lineage>
</organism>
<keyword evidence="1" id="KW-0812">Transmembrane</keyword>
<dbReference type="EMBL" id="UINC01083672">
    <property type="protein sequence ID" value="SVC29604.1"/>
    <property type="molecule type" value="Genomic_DNA"/>
</dbReference>
<evidence type="ECO:0000313" key="2">
    <source>
        <dbReference type="EMBL" id="SVC29604.1"/>
    </source>
</evidence>
<keyword evidence="1" id="KW-1133">Transmembrane helix</keyword>
<gene>
    <name evidence="2" type="ORF">METZ01_LOCUS282458</name>
</gene>
<keyword evidence="1" id="KW-0472">Membrane</keyword>
<proteinExistence type="predicted"/>
<accession>A0A382KXU8</accession>
<name>A0A382KXU8_9ZZZZ</name>
<dbReference type="AlphaFoldDB" id="A0A382KXU8"/>